<dbReference type="VEuPathDB" id="FungiDB:BDBG_16929"/>
<dbReference type="KEGG" id="bgh:BDBG_16929"/>
<reference evidence="3" key="1">
    <citation type="journal article" date="2015" name="PLoS Genet.">
        <title>The dynamic genome and transcriptome of the human fungal pathogen Blastomyces and close relative Emmonsia.</title>
        <authorList>
            <person name="Munoz J.F."/>
            <person name="Gauthier G.M."/>
            <person name="Desjardins C.A."/>
            <person name="Gallo J.E."/>
            <person name="Holder J."/>
            <person name="Sullivan T.D."/>
            <person name="Marty A.J."/>
            <person name="Carmen J.C."/>
            <person name="Chen Z."/>
            <person name="Ding L."/>
            <person name="Gujja S."/>
            <person name="Magrini V."/>
            <person name="Misas E."/>
            <person name="Mitreva M."/>
            <person name="Priest M."/>
            <person name="Saif S."/>
            <person name="Whiston E.A."/>
            <person name="Young S."/>
            <person name="Zeng Q."/>
            <person name="Goldman W.E."/>
            <person name="Mardis E.R."/>
            <person name="Taylor J.W."/>
            <person name="McEwen J.G."/>
            <person name="Clay O.K."/>
            <person name="Klein B.S."/>
            <person name="Cuomo C.A."/>
        </authorList>
    </citation>
    <scope>NUCLEOTIDE SEQUENCE [LARGE SCALE GENOMIC DNA]</scope>
    <source>
        <strain evidence="3">SLH14081</strain>
    </source>
</reference>
<proteinExistence type="predicted"/>
<gene>
    <name evidence="2" type="ORF">BDBG_16929</name>
</gene>
<dbReference type="Proteomes" id="UP000002038">
    <property type="component" value="Unassembled WGS sequence"/>
</dbReference>
<feature type="region of interest" description="Disordered" evidence="1">
    <location>
        <begin position="40"/>
        <end position="74"/>
    </location>
</feature>
<dbReference type="OrthoDB" id="4172653at2759"/>
<feature type="compositionally biased region" description="Polar residues" evidence="1">
    <location>
        <begin position="50"/>
        <end position="62"/>
    </location>
</feature>
<evidence type="ECO:0000313" key="3">
    <source>
        <dbReference type="Proteomes" id="UP000002038"/>
    </source>
</evidence>
<evidence type="ECO:0000256" key="1">
    <source>
        <dbReference type="SAM" id="MobiDB-lite"/>
    </source>
</evidence>
<dbReference type="RefSeq" id="XP_031578062.1">
    <property type="nucleotide sequence ID" value="XM_031724781.1"/>
</dbReference>
<dbReference type="STRING" id="559298.A0A179UIU5"/>
<sequence>MSFIVISEHHRCDSCRKIYKRKHTCFGRSHRRPKGLVLLNPGSKFDGQSHGVNSQRRQNLSGNRVKPQPDLESSDRIWPCEGSKTLANGTADYLTQRVLMTSRVDFDNFQLAPSNAAYLDLSQEWSCASAKQLLQLRARVTHRHSILMRLSGDIKGSENTIKSFLSSLNAGPTCSALSEDLAALYLSQAMNHIYNFNFHESHREVKKWTPNASGGQERLLWDLILCVGRIMRGEGRFEESKICFDTCLSTPGLRESKRLLVRSALADLYCELDYLQMGKQNFCLSQANAMVELEIKRLRLSSGQHRKGFRRLLLSLTEVRIRQGRHRDADLLTRELIIIYDNIREPDIVDRLGHVRALIAFARLAPSPEDALKRWKDVLLWNKFYNPLEEEVFTCGVVYLFLCITWYKLGDIDKSKQCLQNAVQVIERKQRQFLIPGIGTYLFHDVCDQVYSEIWRLGDSTAALHSRLQRCLVYPTATAPVAVNRTG</sequence>
<dbReference type="AlphaFoldDB" id="A0A179UIU5"/>
<organism evidence="2 3">
    <name type="scientific">Blastomyces gilchristii (strain SLH14081)</name>
    <name type="common">Blastomyces dermatitidis</name>
    <dbReference type="NCBI Taxonomy" id="559298"/>
    <lineage>
        <taxon>Eukaryota</taxon>
        <taxon>Fungi</taxon>
        <taxon>Dikarya</taxon>
        <taxon>Ascomycota</taxon>
        <taxon>Pezizomycotina</taxon>
        <taxon>Eurotiomycetes</taxon>
        <taxon>Eurotiomycetidae</taxon>
        <taxon>Onygenales</taxon>
        <taxon>Ajellomycetaceae</taxon>
        <taxon>Blastomyces</taxon>
    </lineage>
</organism>
<accession>A0A179UIU5</accession>
<keyword evidence="3" id="KW-1185">Reference proteome</keyword>
<dbReference type="GeneID" id="8505117"/>
<dbReference type="EMBL" id="GG657453">
    <property type="protein sequence ID" value="OAT07986.1"/>
    <property type="molecule type" value="Genomic_DNA"/>
</dbReference>
<evidence type="ECO:0000313" key="2">
    <source>
        <dbReference type="EMBL" id="OAT07986.1"/>
    </source>
</evidence>
<name>A0A179UIU5_BLAGS</name>
<protein>
    <submittedName>
        <fullName evidence="2">Uncharacterized protein</fullName>
    </submittedName>
</protein>